<dbReference type="PANTHER" id="PTHR42760:SF40">
    <property type="entry name" value="3-OXOACYL-[ACYL-CARRIER-PROTEIN] REDUCTASE, CHLOROPLASTIC"/>
    <property type="match status" value="1"/>
</dbReference>
<sequence>MTNSTIFSLEGKVVIITGGSGYLGSAVTKGMISCGAQVVIADKMETDLSELHGKRTWIPCDVSDTASIQEMFRQAKEHFGHIDALVNCAAFGAGFGPSGTVDRMSDEDWWKGLDGALGTVFRCTREAVPYLKENGGGSIVNFASMYGVVSPDPRIYGDSGANNPANYGAGKAGVLQYTRYCAAHLSEFNIRVNSVTPGPFPNLHKQVNRNDAFQQKLKEKTMLGRVGVPADIVGPVILLVSDASAFMTGSDITVDGGWTAW</sequence>
<dbReference type="PRINTS" id="PR00081">
    <property type="entry name" value="GDHRDH"/>
</dbReference>
<dbReference type="Pfam" id="PF13561">
    <property type="entry name" value="adh_short_C2"/>
    <property type="match status" value="1"/>
</dbReference>
<protein>
    <submittedName>
        <fullName evidence="2">Gluconate 5-dehydrogenase</fullName>
        <ecNumber evidence="2">1.1.1.69</ecNumber>
    </submittedName>
</protein>
<accession>A0ABS4J747</accession>
<proteinExistence type="inferred from homology"/>
<evidence type="ECO:0000313" key="2">
    <source>
        <dbReference type="EMBL" id="MBP1995095.1"/>
    </source>
</evidence>
<dbReference type="RefSeq" id="WP_245376004.1">
    <property type="nucleotide sequence ID" value="NZ_JAGGLB010000031.1"/>
</dbReference>
<dbReference type="PRINTS" id="PR00080">
    <property type="entry name" value="SDRFAMILY"/>
</dbReference>
<keyword evidence="2" id="KW-0560">Oxidoreductase</keyword>
<name>A0ABS4J747_9BACL</name>
<keyword evidence="3" id="KW-1185">Reference proteome</keyword>
<organism evidence="2 3">
    <name type="scientific">Paenibacillus eucommiae</name>
    <dbReference type="NCBI Taxonomy" id="1355755"/>
    <lineage>
        <taxon>Bacteria</taxon>
        <taxon>Bacillati</taxon>
        <taxon>Bacillota</taxon>
        <taxon>Bacilli</taxon>
        <taxon>Bacillales</taxon>
        <taxon>Paenibacillaceae</taxon>
        <taxon>Paenibacillus</taxon>
    </lineage>
</organism>
<dbReference type="InterPro" id="IPR002347">
    <property type="entry name" value="SDR_fam"/>
</dbReference>
<dbReference type="SUPFAM" id="SSF51735">
    <property type="entry name" value="NAD(P)-binding Rossmann-fold domains"/>
    <property type="match status" value="1"/>
</dbReference>
<dbReference type="Proteomes" id="UP001519287">
    <property type="component" value="Unassembled WGS sequence"/>
</dbReference>
<evidence type="ECO:0000256" key="1">
    <source>
        <dbReference type="ARBA" id="ARBA00006484"/>
    </source>
</evidence>
<dbReference type="EC" id="1.1.1.69" evidence="2"/>
<reference evidence="2 3" key="1">
    <citation type="submission" date="2021-03" db="EMBL/GenBank/DDBJ databases">
        <title>Genomic Encyclopedia of Type Strains, Phase IV (KMG-IV): sequencing the most valuable type-strain genomes for metagenomic binning, comparative biology and taxonomic classification.</title>
        <authorList>
            <person name="Goeker M."/>
        </authorList>
    </citation>
    <scope>NUCLEOTIDE SEQUENCE [LARGE SCALE GENOMIC DNA]</scope>
    <source>
        <strain evidence="2 3">DSM 26048</strain>
    </source>
</reference>
<dbReference type="InterPro" id="IPR036291">
    <property type="entry name" value="NAD(P)-bd_dom_sf"/>
</dbReference>
<gene>
    <name evidence="2" type="ORF">J2Z66_006737</name>
</gene>
<dbReference type="EMBL" id="JAGGLB010000031">
    <property type="protein sequence ID" value="MBP1995095.1"/>
    <property type="molecule type" value="Genomic_DNA"/>
</dbReference>
<comment type="caution">
    <text evidence="2">The sequence shown here is derived from an EMBL/GenBank/DDBJ whole genome shotgun (WGS) entry which is preliminary data.</text>
</comment>
<dbReference type="GO" id="GO:0008874">
    <property type="term" value="F:gluconate 5-dehydrogenase activity"/>
    <property type="evidence" value="ECO:0007669"/>
    <property type="project" value="UniProtKB-EC"/>
</dbReference>
<comment type="similarity">
    <text evidence="1">Belongs to the short-chain dehydrogenases/reductases (SDR) family.</text>
</comment>
<dbReference type="PANTHER" id="PTHR42760">
    <property type="entry name" value="SHORT-CHAIN DEHYDROGENASES/REDUCTASES FAMILY MEMBER"/>
    <property type="match status" value="1"/>
</dbReference>
<evidence type="ECO:0000313" key="3">
    <source>
        <dbReference type="Proteomes" id="UP001519287"/>
    </source>
</evidence>
<dbReference type="Gene3D" id="3.40.50.720">
    <property type="entry name" value="NAD(P)-binding Rossmann-like Domain"/>
    <property type="match status" value="1"/>
</dbReference>